<reference evidence="1 2" key="1">
    <citation type="submission" date="2017-01" db="EMBL/GenBank/DDBJ databases">
        <authorList>
            <person name="Mah S.A."/>
            <person name="Swanson W.J."/>
            <person name="Moy G.W."/>
            <person name="Vacquier V.D."/>
        </authorList>
    </citation>
    <scope>NUCLEOTIDE SEQUENCE [LARGE SCALE GENOMIC DNA]</scope>
    <source>
        <strain evidence="1 2">CPCC 203464</strain>
    </source>
</reference>
<dbReference type="AlphaFoldDB" id="A0A1N7HES8"/>
<accession>A0A1N7HES8</accession>
<keyword evidence="2" id="KW-1185">Reference proteome</keyword>
<evidence type="ECO:0000313" key="1">
    <source>
        <dbReference type="EMBL" id="SIS23386.1"/>
    </source>
</evidence>
<dbReference type="Proteomes" id="UP000186218">
    <property type="component" value="Unassembled WGS sequence"/>
</dbReference>
<organism evidence="1 2">
    <name type="scientific">Williamsia sterculiae</name>
    <dbReference type="NCBI Taxonomy" id="1344003"/>
    <lineage>
        <taxon>Bacteria</taxon>
        <taxon>Bacillati</taxon>
        <taxon>Actinomycetota</taxon>
        <taxon>Actinomycetes</taxon>
        <taxon>Mycobacteriales</taxon>
        <taxon>Nocardiaceae</taxon>
        <taxon>Williamsia</taxon>
    </lineage>
</organism>
<dbReference type="SUPFAM" id="SSF54427">
    <property type="entry name" value="NTF2-like"/>
    <property type="match status" value="1"/>
</dbReference>
<dbReference type="InterPro" id="IPR032710">
    <property type="entry name" value="NTF2-like_dom_sf"/>
</dbReference>
<dbReference type="Gene3D" id="3.10.450.50">
    <property type="match status" value="1"/>
</dbReference>
<dbReference type="STRING" id="1344003.SAMN05445060_4109"/>
<evidence type="ECO:0000313" key="2">
    <source>
        <dbReference type="Proteomes" id="UP000186218"/>
    </source>
</evidence>
<dbReference type="RefSeq" id="WP_076482888.1">
    <property type="nucleotide sequence ID" value="NZ_FTNT01000016.1"/>
</dbReference>
<dbReference type="EMBL" id="FTNT01000016">
    <property type="protein sequence ID" value="SIS23386.1"/>
    <property type="molecule type" value="Genomic_DNA"/>
</dbReference>
<sequence>MSNTNLSAALHDLLDHKVLLDTAIEQHFAPDYRQCTNGAWDDREGFVEHIAHLRTIVARAEISVLNELTDGDQYAERHVARMVKVDGSTVTQEVFVFAQFAPDGRFSSIEEVTNMLAGAESDRGIGNAR</sequence>
<protein>
    <recommendedName>
        <fullName evidence="3">SnoaL-like domain-containing protein</fullName>
    </recommendedName>
</protein>
<proteinExistence type="predicted"/>
<gene>
    <name evidence="1" type="ORF">SAMN05445060_4109</name>
</gene>
<name>A0A1N7HES8_9NOCA</name>
<dbReference type="OrthoDB" id="1256785at2"/>
<evidence type="ECO:0008006" key="3">
    <source>
        <dbReference type="Google" id="ProtNLM"/>
    </source>
</evidence>